<evidence type="ECO:0000256" key="1">
    <source>
        <dbReference type="SAM" id="MobiDB-lite"/>
    </source>
</evidence>
<dbReference type="AlphaFoldDB" id="A0A1M5AYB4"/>
<evidence type="ECO:0000313" key="2">
    <source>
        <dbReference type="EMBL" id="SHF35193.1"/>
    </source>
</evidence>
<keyword evidence="3" id="KW-1185">Reference proteome</keyword>
<name>A0A1M5AYB4_9BACL</name>
<dbReference type="EMBL" id="FQVL01000016">
    <property type="protein sequence ID" value="SHF35193.1"/>
    <property type="molecule type" value="Genomic_DNA"/>
</dbReference>
<organism evidence="2 3">
    <name type="scientific">Seinonella peptonophila</name>
    <dbReference type="NCBI Taxonomy" id="112248"/>
    <lineage>
        <taxon>Bacteria</taxon>
        <taxon>Bacillati</taxon>
        <taxon>Bacillota</taxon>
        <taxon>Bacilli</taxon>
        <taxon>Bacillales</taxon>
        <taxon>Thermoactinomycetaceae</taxon>
        <taxon>Seinonella</taxon>
    </lineage>
</organism>
<gene>
    <name evidence="2" type="ORF">SAMN05444392_11673</name>
</gene>
<feature type="region of interest" description="Disordered" evidence="1">
    <location>
        <begin position="58"/>
        <end position="86"/>
    </location>
</feature>
<proteinExistence type="predicted"/>
<evidence type="ECO:0000313" key="3">
    <source>
        <dbReference type="Proteomes" id="UP000184476"/>
    </source>
</evidence>
<reference evidence="2 3" key="1">
    <citation type="submission" date="2016-11" db="EMBL/GenBank/DDBJ databases">
        <authorList>
            <person name="Jaros S."/>
            <person name="Januszkiewicz K."/>
            <person name="Wedrychowicz H."/>
        </authorList>
    </citation>
    <scope>NUCLEOTIDE SEQUENCE [LARGE SCALE GENOMIC DNA]</scope>
    <source>
        <strain evidence="2 3">DSM 44666</strain>
    </source>
</reference>
<dbReference type="STRING" id="112248.SAMN05444392_11673"/>
<dbReference type="Proteomes" id="UP000184476">
    <property type="component" value="Unassembled WGS sequence"/>
</dbReference>
<protein>
    <submittedName>
        <fullName evidence="2">Uncharacterized protein</fullName>
    </submittedName>
</protein>
<sequence>MAIWPFKRIIGFVRRGFRQYRFYVQRQDNDRVYLWTPETMLRVKRKCSLPTIVSTTKDKEKYPHKSLPQMEEKGDEVNSCSNQQTK</sequence>
<accession>A0A1M5AYB4</accession>